<keyword evidence="2" id="KW-1185">Reference proteome</keyword>
<evidence type="ECO:0000313" key="2">
    <source>
        <dbReference type="Proteomes" id="UP000293912"/>
    </source>
</evidence>
<evidence type="ECO:0000313" key="1">
    <source>
        <dbReference type="EMBL" id="QBM26130.1"/>
    </source>
</evidence>
<name>A0A4P6WS14_HYDPS</name>
<accession>A0A4P6WS14</accession>
<reference evidence="1 2" key="1">
    <citation type="submission" date="2019-03" db="EMBL/GenBank/DDBJ databases">
        <authorList>
            <person name="Sebastian G."/>
            <person name="Baumann P."/>
            <person name="Ruckert C."/>
            <person name="Kalinowski J."/>
            <person name="Nebel B."/>
            <person name="Takors R."/>
            <person name="Blombach B."/>
        </authorList>
    </citation>
    <scope>NUCLEOTIDE SEQUENCE [LARGE SCALE GENOMIC DNA]</scope>
    <source>
        <strain evidence="1 2">DSM 1084</strain>
    </source>
</reference>
<dbReference type="KEGG" id="hpse:HPF_00475"/>
<sequence length="94" mass="10128">MIQTFPASAPVVRTPCTSAPLTLGRYRISARPRALADGRFAALVSIASGTGSASTDRVMRFTEDFATHEAAARYAMAQGIDWVRETARPAIRTN</sequence>
<dbReference type="RefSeq" id="WP_241559585.1">
    <property type="nucleotide sequence ID" value="NZ_CP037867.1"/>
</dbReference>
<dbReference type="Proteomes" id="UP000293912">
    <property type="component" value="Chromosome"/>
</dbReference>
<protein>
    <submittedName>
        <fullName evidence="1">Uncharacterized protein</fullName>
    </submittedName>
</protein>
<proteinExistence type="predicted"/>
<dbReference type="AlphaFoldDB" id="A0A4P6WS14"/>
<dbReference type="EMBL" id="CP037867">
    <property type="protein sequence ID" value="QBM26130.1"/>
    <property type="molecule type" value="Genomic_DNA"/>
</dbReference>
<organism evidence="1 2">
    <name type="scientific">Hydrogenophaga pseudoflava</name>
    <name type="common">Pseudomonas carboxydoflava</name>
    <dbReference type="NCBI Taxonomy" id="47421"/>
    <lineage>
        <taxon>Bacteria</taxon>
        <taxon>Pseudomonadati</taxon>
        <taxon>Pseudomonadota</taxon>
        <taxon>Betaproteobacteria</taxon>
        <taxon>Burkholderiales</taxon>
        <taxon>Comamonadaceae</taxon>
        <taxon>Hydrogenophaga</taxon>
    </lineage>
</organism>
<gene>
    <name evidence="1" type="ORF">HPF_00475</name>
</gene>